<evidence type="ECO:0000313" key="1">
    <source>
        <dbReference type="EMBL" id="KAK2955390.1"/>
    </source>
</evidence>
<name>A0ABQ9XV84_9EUKA</name>
<evidence type="ECO:0000313" key="2">
    <source>
        <dbReference type="Proteomes" id="UP001281761"/>
    </source>
</evidence>
<dbReference type="EMBL" id="JARBJD010000067">
    <property type="protein sequence ID" value="KAK2955390.1"/>
    <property type="molecule type" value="Genomic_DNA"/>
</dbReference>
<keyword evidence="2" id="KW-1185">Reference proteome</keyword>
<proteinExistence type="predicted"/>
<dbReference type="Proteomes" id="UP001281761">
    <property type="component" value="Unassembled WGS sequence"/>
</dbReference>
<gene>
    <name evidence="1" type="ORF">BLNAU_9618</name>
</gene>
<comment type="caution">
    <text evidence="1">The sequence shown here is derived from an EMBL/GenBank/DDBJ whole genome shotgun (WGS) entry which is preliminary data.</text>
</comment>
<reference evidence="1 2" key="1">
    <citation type="journal article" date="2022" name="bioRxiv">
        <title>Genomics of Preaxostyla Flagellates Illuminates Evolutionary Transitions and the Path Towards Mitochondrial Loss.</title>
        <authorList>
            <person name="Novak L.V.F."/>
            <person name="Treitli S.C."/>
            <person name="Pyrih J."/>
            <person name="Halakuc P."/>
            <person name="Pipaliya S.V."/>
            <person name="Vacek V."/>
            <person name="Brzon O."/>
            <person name="Soukal P."/>
            <person name="Eme L."/>
            <person name="Dacks J.B."/>
            <person name="Karnkowska A."/>
            <person name="Elias M."/>
            <person name="Hampl V."/>
        </authorList>
    </citation>
    <scope>NUCLEOTIDE SEQUENCE [LARGE SCALE GENOMIC DNA]</scope>
    <source>
        <strain evidence="1">NAU3</strain>
        <tissue evidence="1">Gut</tissue>
    </source>
</reference>
<sequence>MLAPLDSNPNKVELSWLSEVGNVVESLHWLSFPSHFDSPLLCLLPSLAGAQRGVLQPLSSHSGIPSLVTPITFKSYWNIILKSIPKDMSFNHPLRMLTFTVRYMGSNDFNSPSIVLIVLDVITDLVRSPTPALVSAAFEFFHRLVTVSSDARRIDLVKRGLLDHIVFAVSNSSFLDDYEKGIAVIGTLLATIRRSDLKRRMRVFDFSPLF</sequence>
<protein>
    <submittedName>
        <fullName evidence="1">Uncharacterized protein</fullName>
    </submittedName>
</protein>
<organism evidence="1 2">
    <name type="scientific">Blattamonas nauphoetae</name>
    <dbReference type="NCBI Taxonomy" id="2049346"/>
    <lineage>
        <taxon>Eukaryota</taxon>
        <taxon>Metamonada</taxon>
        <taxon>Preaxostyla</taxon>
        <taxon>Oxymonadida</taxon>
        <taxon>Blattamonas</taxon>
    </lineage>
</organism>
<accession>A0ABQ9XV84</accession>